<organism evidence="1 2">
    <name type="scientific">Penicillium steckii</name>
    <dbReference type="NCBI Taxonomy" id="303698"/>
    <lineage>
        <taxon>Eukaryota</taxon>
        <taxon>Fungi</taxon>
        <taxon>Dikarya</taxon>
        <taxon>Ascomycota</taxon>
        <taxon>Pezizomycotina</taxon>
        <taxon>Eurotiomycetes</taxon>
        <taxon>Eurotiomycetidae</taxon>
        <taxon>Eurotiales</taxon>
        <taxon>Aspergillaceae</taxon>
        <taxon>Penicillium</taxon>
    </lineage>
</organism>
<sequence length="136" mass="14877">MTQLNVASLKSGSCISIDGIENEKMEKQCQGNTPSKKSCATHGSSTPLIDRELHSARGLETVQILSTALNDLTDGNKCTKCTIESLVTLLVGQLKEVRLAKQNGEWSKEDKKTLKAETKFLFKPAKKSLKEILKGN</sequence>
<gene>
    <name evidence="1" type="ORF">PENSTE_c001G04720</name>
</gene>
<protein>
    <submittedName>
        <fullName evidence="1">Uncharacterized protein</fullName>
    </submittedName>
</protein>
<keyword evidence="2" id="KW-1185">Reference proteome</keyword>
<dbReference type="Proteomes" id="UP000191285">
    <property type="component" value="Unassembled WGS sequence"/>
</dbReference>
<comment type="caution">
    <text evidence="1">The sequence shown here is derived from an EMBL/GenBank/DDBJ whole genome shotgun (WGS) entry which is preliminary data.</text>
</comment>
<evidence type="ECO:0000313" key="1">
    <source>
        <dbReference type="EMBL" id="OQE31731.1"/>
    </source>
</evidence>
<dbReference type="AlphaFoldDB" id="A0A1V6TZN3"/>
<proteinExistence type="predicted"/>
<reference evidence="2" key="1">
    <citation type="journal article" date="2017" name="Nat. Microbiol.">
        <title>Global analysis of biosynthetic gene clusters reveals vast potential of secondary metabolite production in Penicillium species.</title>
        <authorList>
            <person name="Nielsen J.C."/>
            <person name="Grijseels S."/>
            <person name="Prigent S."/>
            <person name="Ji B."/>
            <person name="Dainat J."/>
            <person name="Nielsen K.F."/>
            <person name="Frisvad J.C."/>
            <person name="Workman M."/>
            <person name="Nielsen J."/>
        </authorList>
    </citation>
    <scope>NUCLEOTIDE SEQUENCE [LARGE SCALE GENOMIC DNA]</scope>
    <source>
        <strain evidence="2">IBT 24891</strain>
    </source>
</reference>
<accession>A0A1V6TZN3</accession>
<evidence type="ECO:0000313" key="2">
    <source>
        <dbReference type="Proteomes" id="UP000191285"/>
    </source>
</evidence>
<dbReference type="OrthoDB" id="5137215at2759"/>
<name>A0A1V6TZN3_9EURO</name>
<dbReference type="EMBL" id="MLKD01000001">
    <property type="protein sequence ID" value="OQE31731.1"/>
    <property type="molecule type" value="Genomic_DNA"/>
</dbReference>